<dbReference type="EMBL" id="RXIC02000020">
    <property type="protein sequence ID" value="KAB1224666.1"/>
    <property type="molecule type" value="Genomic_DNA"/>
</dbReference>
<protein>
    <submittedName>
        <fullName evidence="3">Uncharacterized protein</fullName>
    </submittedName>
</protein>
<gene>
    <name evidence="4" type="ORF">CJ030_MR2G024708</name>
    <name evidence="3" type="ORF">CJ030_MR2G024717</name>
</gene>
<organism evidence="3 5">
    <name type="scientific">Morella rubra</name>
    <name type="common">Chinese bayberry</name>
    <dbReference type="NCBI Taxonomy" id="262757"/>
    <lineage>
        <taxon>Eukaryota</taxon>
        <taxon>Viridiplantae</taxon>
        <taxon>Streptophyta</taxon>
        <taxon>Embryophyta</taxon>
        <taxon>Tracheophyta</taxon>
        <taxon>Spermatophyta</taxon>
        <taxon>Magnoliopsida</taxon>
        <taxon>eudicotyledons</taxon>
        <taxon>Gunneridae</taxon>
        <taxon>Pentapetalae</taxon>
        <taxon>rosids</taxon>
        <taxon>fabids</taxon>
        <taxon>Fagales</taxon>
        <taxon>Myricaceae</taxon>
        <taxon>Morella</taxon>
    </lineage>
</organism>
<evidence type="ECO:0000313" key="4">
    <source>
        <dbReference type="EMBL" id="KAB1224666.1"/>
    </source>
</evidence>
<name>A0A6A1WLC5_9ROSI</name>
<evidence type="ECO:0000313" key="3">
    <source>
        <dbReference type="EMBL" id="KAB1224657.1"/>
    </source>
</evidence>
<sequence length="505" mass="56220">MEEEKKKKRNKKKKTKQSKAAENITADAGDTASLDQNHASNGEDDHGQVSGTADAHNGLQNMKVGLNGHRPNWTESSILVEAEEQQWILREATLEETIEQLQSENDLHKKKEASLEGTVSALRNENEFHIQKEATLEETIKELQIENHMNLQKQAGLEMIIVQVRNERDSLLEKVAGLEKKISLLLDEKAKLVLKGVSLEEKVIYLEGEKDLCILRENSTKEMIANLNRDVARLEVQVMTASLAQQCICSDMEIKNKAWQVVELEEFRSNLLQENKQLMDIISGLQLQIQNLERTTSSTISSNKLAKHASEHENWNSQMDAARALVEKLITENAELVEKVNELYVELDRRSATAGIPLAIKSDQMVDTAETSHVADALSESIENLSVPGKKLESVKIVALKADDIGSDTVNVEQAAEISNSSVSDKAGDILRISLDKNEIRDVELQAANDDEKEIQDVALQAANDDEKTTVPLTDSPLVGAPFRFISFVAKYVSGADLVDKNSRR</sequence>
<feature type="region of interest" description="Disordered" evidence="2">
    <location>
        <begin position="1"/>
        <end position="67"/>
    </location>
</feature>
<dbReference type="Proteomes" id="UP000516437">
    <property type="component" value="Chromosome 2"/>
</dbReference>
<reference evidence="3 5" key="2">
    <citation type="journal article" date="2019" name="Plant Biotechnol. J.">
        <title>The red bayberry genome and genetic basis of sex determination.</title>
        <authorList>
            <person name="Jia H.M."/>
            <person name="Jia H.J."/>
            <person name="Cai Q.L."/>
            <person name="Wang Y."/>
            <person name="Zhao H.B."/>
            <person name="Yang W.F."/>
            <person name="Wang G.Y."/>
            <person name="Li Y.H."/>
            <person name="Zhan D.L."/>
            <person name="Shen Y.T."/>
            <person name="Niu Q.F."/>
            <person name="Chang L."/>
            <person name="Qiu J."/>
            <person name="Zhao L."/>
            <person name="Xie H.B."/>
            <person name="Fu W.Y."/>
            <person name="Jin J."/>
            <person name="Li X.W."/>
            <person name="Jiao Y."/>
            <person name="Zhou C.C."/>
            <person name="Tu T."/>
            <person name="Chai C.Y."/>
            <person name="Gao J.L."/>
            <person name="Fan L.J."/>
            <person name="van de Weg E."/>
            <person name="Wang J.Y."/>
            <person name="Gao Z.S."/>
        </authorList>
    </citation>
    <scope>NUCLEOTIDE SEQUENCE [LARGE SCALE GENOMIC DNA]</scope>
    <source>
        <tissue evidence="3">Leaves</tissue>
    </source>
</reference>
<reference evidence="3" key="3">
    <citation type="submission" date="2019-09" db="EMBL/GenBank/DDBJ databases">
        <authorList>
            <person name="Gao Z."/>
        </authorList>
    </citation>
    <scope>NUCLEOTIDE SEQUENCE</scope>
    <source>
        <tissue evidence="3">Leaves</tissue>
    </source>
</reference>
<dbReference type="EMBL" id="RXIC02000020">
    <property type="protein sequence ID" value="KAB1224657.1"/>
    <property type="molecule type" value="Genomic_DNA"/>
</dbReference>
<feature type="coiled-coil region" evidence="1">
    <location>
        <begin position="91"/>
        <end position="188"/>
    </location>
</feature>
<feature type="compositionally biased region" description="Basic residues" evidence="2">
    <location>
        <begin position="1"/>
        <end position="17"/>
    </location>
</feature>
<keyword evidence="5" id="KW-1185">Reference proteome</keyword>
<dbReference type="AlphaFoldDB" id="A0A6A1WLC5"/>
<accession>A0A6A1WLC5</accession>
<evidence type="ECO:0000313" key="5">
    <source>
        <dbReference type="Proteomes" id="UP000516437"/>
    </source>
</evidence>
<dbReference type="OrthoDB" id="633301at2759"/>
<proteinExistence type="predicted"/>
<feature type="coiled-coil region" evidence="1">
    <location>
        <begin position="217"/>
        <end position="244"/>
    </location>
</feature>
<comment type="caution">
    <text evidence="3">The sequence shown here is derived from an EMBL/GenBank/DDBJ whole genome shotgun (WGS) entry which is preliminary data.</text>
</comment>
<evidence type="ECO:0000256" key="2">
    <source>
        <dbReference type="SAM" id="MobiDB-lite"/>
    </source>
</evidence>
<evidence type="ECO:0000256" key="1">
    <source>
        <dbReference type="SAM" id="Coils"/>
    </source>
</evidence>
<keyword evidence="1" id="KW-0175">Coiled coil</keyword>
<reference evidence="3" key="1">
    <citation type="submission" date="2018-07" db="EMBL/GenBank/DDBJ databases">
        <authorList>
            <person name="Gao Z.-S."/>
            <person name="Jia H.-M."/>
            <person name="Jia H.-J."/>
            <person name="Cai Q.-L."/>
            <person name="Wang Y."/>
            <person name="Zhao H.-B."/>
        </authorList>
    </citation>
    <scope>NUCLEOTIDE SEQUENCE</scope>
    <source>
        <tissue evidence="3">Leaves</tissue>
    </source>
</reference>
<feature type="coiled-coil region" evidence="1">
    <location>
        <begin position="275"/>
        <end position="346"/>
    </location>
</feature>